<name>A0A2H3B941_9AGAR</name>
<dbReference type="Proteomes" id="UP000218334">
    <property type="component" value="Unassembled WGS sequence"/>
</dbReference>
<proteinExistence type="predicted"/>
<feature type="non-terminal residue" evidence="1">
    <location>
        <position position="55"/>
    </location>
</feature>
<gene>
    <name evidence="1" type="ORF">ARMSODRAFT_841583</name>
</gene>
<evidence type="ECO:0008006" key="3">
    <source>
        <dbReference type="Google" id="ProtNLM"/>
    </source>
</evidence>
<accession>A0A2H3B941</accession>
<dbReference type="EMBL" id="KZ293479">
    <property type="protein sequence ID" value="PBK61107.1"/>
    <property type="molecule type" value="Genomic_DNA"/>
</dbReference>
<dbReference type="AlphaFoldDB" id="A0A2H3B941"/>
<evidence type="ECO:0000313" key="2">
    <source>
        <dbReference type="Proteomes" id="UP000218334"/>
    </source>
</evidence>
<keyword evidence="2" id="KW-1185">Reference proteome</keyword>
<dbReference type="STRING" id="1076256.A0A2H3B941"/>
<evidence type="ECO:0000313" key="1">
    <source>
        <dbReference type="EMBL" id="PBK61107.1"/>
    </source>
</evidence>
<protein>
    <recommendedName>
        <fullName evidence="3">DNA2/NAM7 helicase-like C-terminal domain-containing protein</fullName>
    </recommendedName>
</protein>
<organism evidence="1 2">
    <name type="scientific">Armillaria solidipes</name>
    <dbReference type="NCBI Taxonomy" id="1076256"/>
    <lineage>
        <taxon>Eukaryota</taxon>
        <taxon>Fungi</taxon>
        <taxon>Dikarya</taxon>
        <taxon>Basidiomycota</taxon>
        <taxon>Agaricomycotina</taxon>
        <taxon>Agaricomycetes</taxon>
        <taxon>Agaricomycetidae</taxon>
        <taxon>Agaricales</taxon>
        <taxon>Marasmiineae</taxon>
        <taxon>Physalacriaceae</taxon>
        <taxon>Armillaria</taxon>
    </lineage>
</organism>
<sequence>MNVMLTRCRRGLVIVSSRSFLSGPGESTLVGKLARGRNWTEWTAVAEQRVNLPDA</sequence>
<reference evidence="2" key="1">
    <citation type="journal article" date="2017" name="Nat. Ecol. Evol.">
        <title>Genome expansion and lineage-specific genetic innovations in the forest pathogenic fungi Armillaria.</title>
        <authorList>
            <person name="Sipos G."/>
            <person name="Prasanna A.N."/>
            <person name="Walter M.C."/>
            <person name="O'Connor E."/>
            <person name="Balint B."/>
            <person name="Krizsan K."/>
            <person name="Kiss B."/>
            <person name="Hess J."/>
            <person name="Varga T."/>
            <person name="Slot J."/>
            <person name="Riley R."/>
            <person name="Boka B."/>
            <person name="Rigling D."/>
            <person name="Barry K."/>
            <person name="Lee J."/>
            <person name="Mihaltcheva S."/>
            <person name="LaButti K."/>
            <person name="Lipzen A."/>
            <person name="Waldron R."/>
            <person name="Moloney N.M."/>
            <person name="Sperisen C."/>
            <person name="Kredics L."/>
            <person name="Vagvoelgyi C."/>
            <person name="Patrignani A."/>
            <person name="Fitzpatrick D."/>
            <person name="Nagy I."/>
            <person name="Doyle S."/>
            <person name="Anderson J.B."/>
            <person name="Grigoriev I.V."/>
            <person name="Gueldener U."/>
            <person name="Muensterkoetter M."/>
            <person name="Nagy L.G."/>
        </authorList>
    </citation>
    <scope>NUCLEOTIDE SEQUENCE [LARGE SCALE GENOMIC DNA]</scope>
    <source>
        <strain evidence="2">28-4</strain>
    </source>
</reference>